<reference evidence="7 8" key="1">
    <citation type="submission" date="2016-10" db="EMBL/GenBank/DDBJ databases">
        <authorList>
            <person name="de Groot N.N."/>
        </authorList>
    </citation>
    <scope>NUCLEOTIDE SEQUENCE [LARGE SCALE GENOMIC DNA]</scope>
    <source>
        <strain evidence="7 8">DSM 11978</strain>
    </source>
</reference>
<keyword evidence="5" id="KW-0472">Membrane</keyword>
<feature type="domain" description="Solute-binding protein family 3/N-terminal" evidence="6">
    <location>
        <begin position="61"/>
        <end position="277"/>
    </location>
</feature>
<dbReference type="AlphaFoldDB" id="A0A1H7LY62"/>
<gene>
    <name evidence="7" type="ORF">SAMN05216439_1852</name>
</gene>
<dbReference type="InterPro" id="IPR001638">
    <property type="entry name" value="Solute-binding_3/MltF_N"/>
</dbReference>
<dbReference type="Gene3D" id="3.40.190.10">
    <property type="entry name" value="Periplasmic binding protein-like II"/>
    <property type="match status" value="2"/>
</dbReference>
<dbReference type="EMBL" id="FOAK01000008">
    <property type="protein sequence ID" value="SEL03871.1"/>
    <property type="molecule type" value="Genomic_DNA"/>
</dbReference>
<proteinExistence type="predicted"/>
<accession>A0A1H7LY62</accession>
<evidence type="ECO:0000256" key="1">
    <source>
        <dbReference type="ARBA" id="ARBA00004308"/>
    </source>
</evidence>
<dbReference type="NCBIfam" id="TIGR01728">
    <property type="entry name" value="SsuA_fam"/>
    <property type="match status" value="1"/>
</dbReference>
<dbReference type="PANTHER" id="PTHR30024">
    <property type="entry name" value="ALIPHATIC SULFONATES-BINDING PROTEIN-RELATED"/>
    <property type="match status" value="1"/>
</dbReference>
<evidence type="ECO:0000256" key="2">
    <source>
        <dbReference type="ARBA" id="ARBA00022448"/>
    </source>
</evidence>
<keyword evidence="4" id="KW-0997">Cell inner membrane</keyword>
<dbReference type="CDD" id="cd13553">
    <property type="entry name" value="PBP2_NrtA_CpmA_like"/>
    <property type="match status" value="1"/>
</dbReference>
<protein>
    <submittedName>
        <fullName evidence="7">NitT/TauT family transport system substrate-binding protein</fullName>
    </submittedName>
</protein>
<dbReference type="GO" id="GO:0012505">
    <property type="term" value="C:endomembrane system"/>
    <property type="evidence" value="ECO:0007669"/>
    <property type="project" value="UniProtKB-SubCell"/>
</dbReference>
<dbReference type="SMART" id="SM00062">
    <property type="entry name" value="PBPb"/>
    <property type="match status" value="1"/>
</dbReference>
<dbReference type="STRING" id="190974.SAMN05216439_1852"/>
<dbReference type="GO" id="GO:0016020">
    <property type="term" value="C:membrane"/>
    <property type="evidence" value="ECO:0007669"/>
    <property type="project" value="InterPro"/>
</dbReference>
<evidence type="ECO:0000259" key="6">
    <source>
        <dbReference type="SMART" id="SM00062"/>
    </source>
</evidence>
<dbReference type="SUPFAM" id="SSF53850">
    <property type="entry name" value="Periplasmic binding protein-like II"/>
    <property type="match status" value="1"/>
</dbReference>
<keyword evidence="2" id="KW-0813">Transport</keyword>
<evidence type="ECO:0000256" key="3">
    <source>
        <dbReference type="ARBA" id="ARBA00022475"/>
    </source>
</evidence>
<evidence type="ECO:0000313" key="8">
    <source>
        <dbReference type="Proteomes" id="UP000199506"/>
    </source>
</evidence>
<dbReference type="InterPro" id="IPR044527">
    <property type="entry name" value="NrtA/CpmA_ABC-bd_dom"/>
</dbReference>
<dbReference type="Pfam" id="PF13379">
    <property type="entry name" value="NMT1_2"/>
    <property type="match status" value="1"/>
</dbReference>
<comment type="subcellular location">
    <subcellularLocation>
        <location evidence="1">Endomembrane system</location>
    </subcellularLocation>
</comment>
<dbReference type="Proteomes" id="UP000199506">
    <property type="component" value="Unassembled WGS sequence"/>
</dbReference>
<dbReference type="InterPro" id="IPR010067">
    <property type="entry name" value="ABC_SsuA_sub-bd"/>
</dbReference>
<name>A0A1H7LY62_9EURY</name>
<evidence type="ECO:0000256" key="5">
    <source>
        <dbReference type="ARBA" id="ARBA00023136"/>
    </source>
</evidence>
<organism evidence="7 8">
    <name type="scientific">Methanobrevibacter gottschalkii</name>
    <dbReference type="NCBI Taxonomy" id="190974"/>
    <lineage>
        <taxon>Archaea</taxon>
        <taxon>Methanobacteriati</taxon>
        <taxon>Methanobacteriota</taxon>
        <taxon>Methanomada group</taxon>
        <taxon>Methanobacteria</taxon>
        <taxon>Methanobacteriales</taxon>
        <taxon>Methanobacteriaceae</taxon>
        <taxon>Methanobrevibacter</taxon>
    </lineage>
</organism>
<evidence type="ECO:0000313" key="7">
    <source>
        <dbReference type="EMBL" id="SEL03871.1"/>
    </source>
</evidence>
<keyword evidence="3" id="KW-1003">Cell membrane</keyword>
<dbReference type="GO" id="GO:0042626">
    <property type="term" value="F:ATPase-coupled transmembrane transporter activity"/>
    <property type="evidence" value="ECO:0007669"/>
    <property type="project" value="InterPro"/>
</dbReference>
<sequence>MRQYIYNNVPNIKYYNEFKLIDGEKMNKKITFVLVFALAACLAMGSASAGLFDFLGGGDDTVKIGYLPSDHDAALFVADAKGMYKDNNITTELVQFNNGGDLMTAMASGEVDVGYVGITPVLSSIEKNVPVKVISSAQTEGSGIVVTDDSGIKSPANLKGKTIATPGEASIQHALLVYYLNQSDLTVDDLNVSAMKVPSMNDALKTGQIDGIVTFQPYVSIAANQSNAHILENSSEILPNHPCCVVVASDDFIKNHEDQAKTIVKIHENATKFINDNVKAGNADKIVKLLPEDIVSDANLEADSLASFPFISGIDNNFKADVDEFQALEVSIGLLNNTIPQDKIYWEA</sequence>
<evidence type="ECO:0000256" key="4">
    <source>
        <dbReference type="ARBA" id="ARBA00022519"/>
    </source>
</evidence>